<keyword evidence="2" id="KW-0902">Two-component regulatory system</keyword>
<organism evidence="8 9">
    <name type="scientific">candidate division TA06 bacterium</name>
    <dbReference type="NCBI Taxonomy" id="2250710"/>
    <lineage>
        <taxon>Bacteria</taxon>
        <taxon>Bacteria division TA06</taxon>
    </lineage>
</organism>
<name>A0A933IAD6_UNCT6</name>
<dbReference type="GO" id="GO:0003677">
    <property type="term" value="F:DNA binding"/>
    <property type="evidence" value="ECO:0007669"/>
    <property type="project" value="UniProtKB-KW"/>
</dbReference>
<dbReference type="PANTHER" id="PTHR43547">
    <property type="entry name" value="TWO-COMPONENT HISTIDINE KINASE"/>
    <property type="match status" value="1"/>
</dbReference>
<dbReference type="AlphaFoldDB" id="A0A933IAD6"/>
<keyword evidence="3" id="KW-0805">Transcription regulation</keyword>
<protein>
    <submittedName>
        <fullName evidence="8">Response regulator</fullName>
    </submittedName>
</protein>
<reference evidence="8" key="1">
    <citation type="submission" date="2020-07" db="EMBL/GenBank/DDBJ databases">
        <title>Huge and variable diversity of episymbiotic CPR bacteria and DPANN archaea in groundwater ecosystems.</title>
        <authorList>
            <person name="He C.Y."/>
            <person name="Keren R."/>
            <person name="Whittaker M."/>
            <person name="Farag I.F."/>
            <person name="Doudna J."/>
            <person name="Cate J.H.D."/>
            <person name="Banfield J.F."/>
        </authorList>
    </citation>
    <scope>NUCLEOTIDE SEQUENCE</scope>
    <source>
        <strain evidence="8">NC_groundwater_1520_Pr4_B-0.1um_53_5</strain>
    </source>
</reference>
<feature type="domain" description="Response regulatory" evidence="7">
    <location>
        <begin position="10"/>
        <end position="126"/>
    </location>
</feature>
<accession>A0A933IAD6</accession>
<dbReference type="PANTHER" id="PTHR43547:SF2">
    <property type="entry name" value="HYBRID SIGNAL TRANSDUCTION HISTIDINE KINASE C"/>
    <property type="match status" value="1"/>
</dbReference>
<keyword evidence="5" id="KW-0804">Transcription</keyword>
<gene>
    <name evidence="8" type="ORF">HY768_03580</name>
</gene>
<evidence type="ECO:0000256" key="2">
    <source>
        <dbReference type="ARBA" id="ARBA00023012"/>
    </source>
</evidence>
<dbReference type="SMART" id="SM00448">
    <property type="entry name" value="REC"/>
    <property type="match status" value="1"/>
</dbReference>
<evidence type="ECO:0000256" key="5">
    <source>
        <dbReference type="ARBA" id="ARBA00023163"/>
    </source>
</evidence>
<dbReference type="EMBL" id="JACQXR010000043">
    <property type="protein sequence ID" value="MBI4726298.1"/>
    <property type="molecule type" value="Genomic_DNA"/>
</dbReference>
<dbReference type="InterPro" id="IPR011006">
    <property type="entry name" value="CheY-like_superfamily"/>
</dbReference>
<evidence type="ECO:0000256" key="1">
    <source>
        <dbReference type="ARBA" id="ARBA00022553"/>
    </source>
</evidence>
<keyword evidence="4" id="KW-0238">DNA-binding</keyword>
<evidence type="ECO:0000313" key="9">
    <source>
        <dbReference type="Proteomes" id="UP000736328"/>
    </source>
</evidence>
<dbReference type="InterPro" id="IPR001789">
    <property type="entry name" value="Sig_transdc_resp-reg_receiver"/>
</dbReference>
<evidence type="ECO:0000256" key="3">
    <source>
        <dbReference type="ARBA" id="ARBA00023015"/>
    </source>
</evidence>
<feature type="modified residue" description="4-aspartylphosphate" evidence="6">
    <location>
        <position position="59"/>
    </location>
</feature>
<dbReference type="PROSITE" id="PS50110">
    <property type="entry name" value="RESPONSE_REGULATORY"/>
    <property type="match status" value="1"/>
</dbReference>
<keyword evidence="1 6" id="KW-0597">Phosphoprotein</keyword>
<dbReference type="Pfam" id="PF00072">
    <property type="entry name" value="Response_reg"/>
    <property type="match status" value="1"/>
</dbReference>
<comment type="caution">
    <text evidence="8">The sequence shown here is derived from an EMBL/GenBank/DDBJ whole genome shotgun (WGS) entry which is preliminary data.</text>
</comment>
<evidence type="ECO:0000256" key="4">
    <source>
        <dbReference type="ARBA" id="ARBA00023125"/>
    </source>
</evidence>
<dbReference type="Gene3D" id="3.40.50.2300">
    <property type="match status" value="1"/>
</dbReference>
<dbReference type="Proteomes" id="UP000736328">
    <property type="component" value="Unassembled WGS sequence"/>
</dbReference>
<dbReference type="FunFam" id="3.40.50.2300:FF:000001">
    <property type="entry name" value="DNA-binding response regulator PhoB"/>
    <property type="match status" value="1"/>
</dbReference>
<dbReference type="GO" id="GO:0000155">
    <property type="term" value="F:phosphorelay sensor kinase activity"/>
    <property type="evidence" value="ECO:0007669"/>
    <property type="project" value="TreeGrafter"/>
</dbReference>
<evidence type="ECO:0000256" key="6">
    <source>
        <dbReference type="PROSITE-ProRule" id="PRU00169"/>
    </source>
</evidence>
<evidence type="ECO:0000259" key="7">
    <source>
        <dbReference type="PROSITE" id="PS50110"/>
    </source>
</evidence>
<sequence>MEKIVKNPKKILVVDDDRNVLFLMSELLARENYEIIQASDGLAALKLVRQLLPELAVLDVMMPGLDGFELCRRIKNDPLTSGIKVIMVTAKTLGKDIETGLSAGADHYITKPFKISELSTKIKELIG</sequence>
<evidence type="ECO:0000313" key="8">
    <source>
        <dbReference type="EMBL" id="MBI4726298.1"/>
    </source>
</evidence>
<dbReference type="SUPFAM" id="SSF52172">
    <property type="entry name" value="CheY-like"/>
    <property type="match status" value="1"/>
</dbReference>
<proteinExistence type="predicted"/>